<comment type="function">
    <text evidence="5">Required for polymorphic O-glycosylation of the serine-rich repeat protein in this bacteria. Catalyzes the second step in glycosylation by transferring a sugar from a UDP-activated sugar to the terminal GlcNAc moiety of the 3-O-(N-acetyl-alpha-D-glucosaminyl)-L-seryl-[protein] resulting from the first glycosylation step.</text>
</comment>
<comment type="pathway">
    <text evidence="1 5">Protein modification; protein glycosylation.</text>
</comment>
<proteinExistence type="inferred from homology"/>
<dbReference type="UniPathway" id="UPA00378"/>
<evidence type="ECO:0000256" key="5">
    <source>
        <dbReference type="HAMAP-Rule" id="MF_00841"/>
    </source>
</evidence>
<dbReference type="InterPro" id="IPR058591">
    <property type="entry name" value="Gtf3_N"/>
</dbReference>
<evidence type="ECO:0000313" key="10">
    <source>
        <dbReference type="Proteomes" id="UP000314960"/>
    </source>
</evidence>
<evidence type="ECO:0000256" key="1">
    <source>
        <dbReference type="ARBA" id="ARBA00004922"/>
    </source>
</evidence>
<dbReference type="AlphaFoldDB" id="A0A3Q8CXC5"/>
<keyword evidence="4 5" id="KW-0547">Nucleotide-binding</keyword>
<dbReference type="InterPro" id="IPR014869">
    <property type="entry name" value="GT-D"/>
</dbReference>
<dbReference type="HAMAP" id="MF_00841">
    <property type="entry name" value="Gtf3"/>
    <property type="match status" value="1"/>
</dbReference>
<dbReference type="GO" id="GO:0000166">
    <property type="term" value="F:nucleotide binding"/>
    <property type="evidence" value="ECO:0007669"/>
    <property type="project" value="UniProtKB-KW"/>
</dbReference>
<accession>A0A3Q8CXC5</accession>
<evidence type="ECO:0000259" key="6">
    <source>
        <dbReference type="Pfam" id="PF08759"/>
    </source>
</evidence>
<organism evidence="9 10">
    <name type="scientific">Liquorilactobacillus hordei</name>
    <dbReference type="NCBI Taxonomy" id="468911"/>
    <lineage>
        <taxon>Bacteria</taxon>
        <taxon>Bacillati</taxon>
        <taxon>Bacillota</taxon>
        <taxon>Bacilli</taxon>
        <taxon>Lactobacillales</taxon>
        <taxon>Lactobacillaceae</taxon>
        <taxon>Liquorilactobacillus</taxon>
    </lineage>
</organism>
<protein>
    <recommendedName>
        <fullName evidence="5">Glucosyltransferase 3</fullName>
        <ecNumber evidence="5">2.4.1.-</ecNumber>
    </recommendedName>
</protein>
<evidence type="ECO:0000259" key="8">
    <source>
        <dbReference type="Pfam" id="PF26337"/>
    </source>
</evidence>
<evidence type="ECO:0000313" key="9">
    <source>
        <dbReference type="EMBL" id="AUJ29506.1"/>
    </source>
</evidence>
<dbReference type="Pfam" id="PF26337">
    <property type="entry name" value="Gtf3_C"/>
    <property type="match status" value="1"/>
</dbReference>
<dbReference type="InterPro" id="IPR058592">
    <property type="entry name" value="Gtf3_C"/>
</dbReference>
<feature type="domain" description="Glucosyltransferase 3-like N-terminal" evidence="7">
    <location>
        <begin position="3"/>
        <end position="154"/>
    </location>
</feature>
<feature type="binding site" evidence="5">
    <location>
        <position position="16"/>
    </location>
    <ligand>
        <name>UDP</name>
        <dbReference type="ChEBI" id="CHEBI:58223"/>
    </ligand>
</feature>
<comment type="similarity">
    <text evidence="5">Belongs to the Gtf3 glucosyltransferase family.</text>
</comment>
<dbReference type="RefSeq" id="WP_141053045.1">
    <property type="nucleotide sequence ID" value="NZ_CP018176.1"/>
</dbReference>
<dbReference type="Gene3D" id="3.40.50.2000">
    <property type="entry name" value="Glycogen Phosphorylase B"/>
    <property type="match status" value="2"/>
</dbReference>
<name>A0A3Q8CXC5_9LACO</name>
<comment type="subunit">
    <text evidence="5">Homotetramer; a dimer of dimers.</text>
</comment>
<evidence type="ECO:0000256" key="4">
    <source>
        <dbReference type="ARBA" id="ARBA00022741"/>
    </source>
</evidence>
<feature type="domain" description="Glycosyltransferase GT-D fold" evidence="6">
    <location>
        <begin position="371"/>
        <end position="594"/>
    </location>
</feature>
<dbReference type="KEGG" id="lhw:BSQ49_04435"/>
<dbReference type="Pfam" id="PF08759">
    <property type="entry name" value="GT-D"/>
    <property type="match status" value="1"/>
</dbReference>
<feature type="binding site" evidence="5">
    <location>
        <position position="181"/>
    </location>
    <ligand>
        <name>UDP</name>
        <dbReference type="ChEBI" id="CHEBI:58223"/>
    </ligand>
</feature>
<dbReference type="InterPro" id="IPR043676">
    <property type="entry name" value="Gtf3"/>
</dbReference>
<dbReference type="NCBIfam" id="TIGR03728">
    <property type="entry name" value="glyco_access_1"/>
    <property type="match status" value="1"/>
</dbReference>
<evidence type="ECO:0000259" key="7">
    <source>
        <dbReference type="Pfam" id="PF26334"/>
    </source>
</evidence>
<dbReference type="EMBL" id="CP018176">
    <property type="protein sequence ID" value="AUJ29506.1"/>
    <property type="molecule type" value="Genomic_DNA"/>
</dbReference>
<dbReference type="EC" id="2.4.1.-" evidence="5"/>
<reference evidence="9 10" key="1">
    <citation type="submission" date="2016-11" db="EMBL/GenBank/DDBJ databases">
        <title>Interaction between Lactobacillus species and yeast in water kefir.</title>
        <authorList>
            <person name="Behr J."/>
            <person name="Xu D."/>
            <person name="Vogel R.F."/>
        </authorList>
    </citation>
    <scope>NUCLEOTIDE SEQUENCE [LARGE SCALE GENOMIC DNA]</scope>
    <source>
        <strain evidence="9 10">TMW 1.1822</strain>
    </source>
</reference>
<evidence type="ECO:0000256" key="2">
    <source>
        <dbReference type="ARBA" id="ARBA00022676"/>
    </source>
</evidence>
<gene>
    <name evidence="5" type="primary">gtf3</name>
    <name evidence="9" type="ORF">BSQ49_04435</name>
</gene>
<keyword evidence="3 5" id="KW-0808">Transferase</keyword>
<dbReference type="GO" id="GO:0035251">
    <property type="term" value="F:UDP-glucosyltransferase activity"/>
    <property type="evidence" value="ECO:0007669"/>
    <property type="project" value="InterPro"/>
</dbReference>
<keyword evidence="2 5" id="KW-0328">Glycosyltransferase</keyword>
<sequence length="617" mass="70750">MRVHITNIYGQSYKSTALIAQDMTAKIAKQLGFEEISIYNYPVDTDSESELSKRLDGIFAGFGNDDVLILQLPTWNGEKFDRKFINKVKGYTNSKLVIFIHDIIALMFESNRYLLPTIIDSLNQADVLILPSENMRKFLVRSGVKVNKILIQEMWDHLYNYPGWIEPPFKQQISFIGNPEKFDFVKKWPYSSVRLNLYAPKPTDFNPRIDYMDSQSDVSLMPLLQKNGGFGLVWGEESYWHEYMAHNTSYKLGTYLAAGIPVIVDQSNANAQVVQANNLGLVVSSLSEAVEKIQAMTKQEYSELQKSVRNFGELLRQGYFTKHVLIDAVFYLLQSPRMVRDYELKNTDNVAFRIKTIEETLDFIIENHACVSRFGDGETDIMRGKNIPYQTYNPELAQKLRNIISIQSNEDFVVCLSDVFEGQERYTDAANRFWREHLKQNQEFYNAVCNASWYGNTFISRPYMDLVDKSQSSRYFDKIKKLWQNQKILIVEGKNTCSGVGNDLFAGAQSIDRIICPAANAFDKIDQIKEAIIENAEDKLVLLMLGPTAKVIAADLASKGMWIVDIGHIDSEYEWFKMGANQKVKLAGKHTAEFNYDEEIVLERNEQLAKEIIIDLS</sequence>
<comment type="domain">
    <text evidence="5">Dimerizes via the C-terminus; dimerization is required for tetramer formation. Binds protein substrate via an exposed loop in the N-terminus.</text>
</comment>
<dbReference type="Proteomes" id="UP000314960">
    <property type="component" value="Chromosome"/>
</dbReference>
<evidence type="ECO:0000256" key="3">
    <source>
        <dbReference type="ARBA" id="ARBA00022679"/>
    </source>
</evidence>
<dbReference type="Pfam" id="PF26334">
    <property type="entry name" value="Gtf3_N"/>
    <property type="match status" value="1"/>
</dbReference>
<feature type="binding site" evidence="5">
    <location>
        <begin position="249"/>
        <end position="254"/>
    </location>
    <ligand>
        <name>UDP</name>
        <dbReference type="ChEBI" id="CHEBI:58223"/>
    </ligand>
</feature>
<feature type="domain" description="Glucosyltransferase 3-like C-terminal" evidence="8">
    <location>
        <begin position="173"/>
        <end position="328"/>
    </location>
</feature>